<dbReference type="GeneID" id="40333705"/>
<organism evidence="2 3">
    <name type="scientific">Trypanosoma rangeli</name>
    <dbReference type="NCBI Taxonomy" id="5698"/>
    <lineage>
        <taxon>Eukaryota</taxon>
        <taxon>Discoba</taxon>
        <taxon>Euglenozoa</taxon>
        <taxon>Kinetoplastea</taxon>
        <taxon>Metakinetoplastina</taxon>
        <taxon>Trypanosomatida</taxon>
        <taxon>Trypanosomatidae</taxon>
        <taxon>Trypanosoma</taxon>
        <taxon>Herpetosoma</taxon>
    </lineage>
</organism>
<protein>
    <submittedName>
        <fullName evidence="2">Uncharacterized protein</fullName>
    </submittedName>
</protein>
<dbReference type="Proteomes" id="UP000283634">
    <property type="component" value="Unassembled WGS sequence"/>
</dbReference>
<evidence type="ECO:0000313" key="2">
    <source>
        <dbReference type="EMBL" id="RNE96957.1"/>
    </source>
</evidence>
<reference evidence="2 3" key="1">
    <citation type="journal article" date="2018" name="BMC Genomics">
        <title>Genomic comparison of Trypanosoma conorhini and Trypanosoma rangeli to Trypanosoma cruzi strains of high and low virulence.</title>
        <authorList>
            <person name="Bradwell K.R."/>
            <person name="Koparde V.N."/>
            <person name="Matveyev A.V."/>
            <person name="Serrano M.G."/>
            <person name="Alves J.M."/>
            <person name="Parikh H."/>
            <person name="Huang B."/>
            <person name="Lee V."/>
            <person name="Espinosa-Alvarez O."/>
            <person name="Ortiz P.A."/>
            <person name="Costa-Martins A.G."/>
            <person name="Teixeira M.M."/>
            <person name="Buck G.A."/>
        </authorList>
    </citation>
    <scope>NUCLEOTIDE SEQUENCE [LARGE SCALE GENOMIC DNA]</scope>
    <source>
        <strain evidence="2 3">AM80</strain>
    </source>
</reference>
<comment type="caution">
    <text evidence="2">The sequence shown here is derived from an EMBL/GenBank/DDBJ whole genome shotgun (WGS) entry which is preliminary data.</text>
</comment>
<keyword evidence="3" id="KW-1185">Reference proteome</keyword>
<gene>
    <name evidence="2" type="ORF">TraAM80_09772</name>
</gene>
<sequence>MGAVCTSDGDSGGGLGGLRHATEGQHHQQVKKRLEIRKRRAGLQKKNGQSLHFVWAQSRESLPGAFVLAEKEFLQHRWVTSGRCRRPLLPPGPLSGTPAPLQQGKSTRHAGTLTCSGGRAVPAFASATPLCGIPQRDEENIKSREWPHLACEGNMIQTPLGATPHAPPEG</sequence>
<feature type="region of interest" description="Disordered" evidence="1">
    <location>
        <begin position="1"/>
        <end position="29"/>
    </location>
</feature>
<dbReference type="AlphaFoldDB" id="A0A3R7JU99"/>
<evidence type="ECO:0000313" key="3">
    <source>
        <dbReference type="Proteomes" id="UP000283634"/>
    </source>
</evidence>
<accession>A0A3R7JU99</accession>
<dbReference type="RefSeq" id="XP_029233907.1">
    <property type="nucleotide sequence ID" value="XM_029386436.1"/>
</dbReference>
<evidence type="ECO:0000256" key="1">
    <source>
        <dbReference type="SAM" id="MobiDB-lite"/>
    </source>
</evidence>
<dbReference type="EMBL" id="MKGL01000620">
    <property type="protein sequence ID" value="RNE96957.1"/>
    <property type="molecule type" value="Genomic_DNA"/>
</dbReference>
<proteinExistence type="predicted"/>
<name>A0A3R7JU99_TRYRA</name>